<evidence type="ECO:0008006" key="5">
    <source>
        <dbReference type="Google" id="ProtNLM"/>
    </source>
</evidence>
<accession>A0AAE5BVS1</accession>
<keyword evidence="4" id="KW-1185">Reference proteome</keyword>
<keyword evidence="1" id="KW-1133">Transmembrane helix</keyword>
<keyword evidence="1" id="KW-0472">Membrane</keyword>
<keyword evidence="1" id="KW-0812">Transmembrane</keyword>
<dbReference type="RefSeq" id="WP_168775335.1">
    <property type="nucleotide sequence ID" value="NZ_JAABNR010000011.1"/>
</dbReference>
<comment type="caution">
    <text evidence="3">The sequence shown here is derived from an EMBL/GenBank/DDBJ whole genome shotgun (WGS) entry which is preliminary data.</text>
</comment>
<reference evidence="3" key="1">
    <citation type="submission" date="2020-01" db="EMBL/GenBank/DDBJ databases">
        <authorList>
            <person name="Chen W.-M."/>
        </authorList>
    </citation>
    <scope>NUCLEOTIDE SEQUENCE</scope>
    <source>
        <strain evidence="3">CYK-10</strain>
    </source>
</reference>
<feature type="signal peptide" evidence="2">
    <location>
        <begin position="1"/>
        <end position="16"/>
    </location>
</feature>
<dbReference type="AlphaFoldDB" id="A0AAE5BVS1"/>
<organism evidence="3 4">
    <name type="scientific">Stagnihabitans tardus</name>
    <dbReference type="NCBI Taxonomy" id="2699202"/>
    <lineage>
        <taxon>Bacteria</taxon>
        <taxon>Pseudomonadati</taxon>
        <taxon>Pseudomonadota</taxon>
        <taxon>Alphaproteobacteria</taxon>
        <taxon>Rhodobacterales</taxon>
        <taxon>Paracoccaceae</taxon>
        <taxon>Stagnihabitans</taxon>
    </lineage>
</organism>
<name>A0AAE5BVS1_9RHOB</name>
<feature type="chain" id="PRO_5042153515" description="TIGR02186 family protein" evidence="2">
    <location>
        <begin position="17"/>
        <end position="247"/>
    </location>
</feature>
<dbReference type="Pfam" id="PF09608">
    <property type="entry name" value="Alph_Pro_TM"/>
    <property type="match status" value="1"/>
</dbReference>
<proteinExistence type="predicted"/>
<gene>
    <name evidence="3" type="ORF">GV832_13090</name>
</gene>
<evidence type="ECO:0000256" key="1">
    <source>
        <dbReference type="SAM" id="Phobius"/>
    </source>
</evidence>
<feature type="transmembrane region" description="Helical" evidence="1">
    <location>
        <begin position="221"/>
        <end position="242"/>
    </location>
</feature>
<protein>
    <recommendedName>
        <fullName evidence="5">TIGR02186 family protein</fullName>
    </recommendedName>
</protein>
<dbReference type="Proteomes" id="UP001193501">
    <property type="component" value="Unassembled WGS sequence"/>
</dbReference>
<evidence type="ECO:0000313" key="3">
    <source>
        <dbReference type="EMBL" id="NBZ88522.1"/>
    </source>
</evidence>
<dbReference type="InterPro" id="IPR019088">
    <property type="entry name" value="CHP02186-rel_TM"/>
</dbReference>
<evidence type="ECO:0000256" key="2">
    <source>
        <dbReference type="SAM" id="SignalP"/>
    </source>
</evidence>
<dbReference type="EMBL" id="JAABNR010000011">
    <property type="protein sequence ID" value="NBZ88522.1"/>
    <property type="molecule type" value="Genomic_DNA"/>
</dbReference>
<keyword evidence="2" id="KW-0732">Signal</keyword>
<sequence length="247" mass="27284">MRWLLLLLALALPLRAEEIVSGVSTSDVSIDTSFNGTAILIYGAAMREAPPPDWPLLQVIVTVEGPATPLVIRKKERVAGIWLNRGAVQIASAPSFYAVATTGELGDILSPKEDAKHHVSIPSTIEAIAGAEDEEAYVQALQRIREGTGQYRLAQNAVLLLRQSLFRTDITLPANLIEGDYRVRIFLTRGGEVVDMQENVIDVRKAGIERWLYNLAMEQPLAYGLLSLIMAMVAGWGASELFRRFRW</sequence>
<evidence type="ECO:0000313" key="4">
    <source>
        <dbReference type="Proteomes" id="UP001193501"/>
    </source>
</evidence>